<dbReference type="SUPFAM" id="SSF46785">
    <property type="entry name" value="Winged helix' DNA-binding domain"/>
    <property type="match status" value="1"/>
</dbReference>
<dbReference type="Pfam" id="PF00392">
    <property type="entry name" value="GntR"/>
    <property type="match status" value="1"/>
</dbReference>
<dbReference type="InterPro" id="IPR036388">
    <property type="entry name" value="WH-like_DNA-bd_sf"/>
</dbReference>
<dbReference type="SMART" id="SM00345">
    <property type="entry name" value="HTH_GNTR"/>
    <property type="match status" value="1"/>
</dbReference>
<dbReference type="PROSITE" id="PS50949">
    <property type="entry name" value="HTH_GNTR"/>
    <property type="match status" value="1"/>
</dbReference>
<dbReference type="SUPFAM" id="SSF48008">
    <property type="entry name" value="GntR ligand-binding domain-like"/>
    <property type="match status" value="1"/>
</dbReference>
<accession>A0AAU7DVV9</accession>
<reference evidence="5" key="1">
    <citation type="submission" date="2024-02" db="EMBL/GenBank/DDBJ databases">
        <title>Tomenella chthoni gen. nov. sp. nov., a member of the family Jonesiaceae isolated from bat guano.</title>
        <authorList>
            <person name="Miller S.L."/>
            <person name="King J."/>
            <person name="Sankaranarayanan K."/>
            <person name="Lawson P.A."/>
        </authorList>
    </citation>
    <scope>NUCLEOTIDE SEQUENCE</scope>
    <source>
        <strain evidence="5">BS-20</strain>
    </source>
</reference>
<dbReference type="PANTHER" id="PTHR43537:SF5">
    <property type="entry name" value="UXU OPERON TRANSCRIPTIONAL REGULATOR"/>
    <property type="match status" value="1"/>
</dbReference>
<dbReference type="InterPro" id="IPR011711">
    <property type="entry name" value="GntR_C"/>
</dbReference>
<dbReference type="CDD" id="cd07377">
    <property type="entry name" value="WHTH_GntR"/>
    <property type="match status" value="1"/>
</dbReference>
<dbReference type="InterPro" id="IPR000524">
    <property type="entry name" value="Tscrpt_reg_HTH_GntR"/>
</dbReference>
<dbReference type="PANTHER" id="PTHR43537">
    <property type="entry name" value="TRANSCRIPTIONAL REGULATOR, GNTR FAMILY"/>
    <property type="match status" value="1"/>
</dbReference>
<dbReference type="EMBL" id="CP146203">
    <property type="protein sequence ID" value="XBH20881.1"/>
    <property type="molecule type" value="Genomic_DNA"/>
</dbReference>
<name>A0AAU7DVV9_9MICO</name>
<keyword evidence="1" id="KW-0805">Transcription regulation</keyword>
<dbReference type="InterPro" id="IPR008920">
    <property type="entry name" value="TF_FadR/GntR_C"/>
</dbReference>
<feature type="domain" description="HTH gntR-type" evidence="4">
    <location>
        <begin position="16"/>
        <end position="83"/>
    </location>
</feature>
<proteinExistence type="predicted"/>
<dbReference type="Gene3D" id="1.10.10.10">
    <property type="entry name" value="Winged helix-like DNA-binding domain superfamily/Winged helix DNA-binding domain"/>
    <property type="match status" value="1"/>
</dbReference>
<dbReference type="Gene3D" id="1.20.120.530">
    <property type="entry name" value="GntR ligand-binding domain-like"/>
    <property type="match status" value="1"/>
</dbReference>
<evidence type="ECO:0000256" key="3">
    <source>
        <dbReference type="ARBA" id="ARBA00023163"/>
    </source>
</evidence>
<evidence type="ECO:0000259" key="4">
    <source>
        <dbReference type="PROSITE" id="PS50949"/>
    </source>
</evidence>
<evidence type="ECO:0000256" key="2">
    <source>
        <dbReference type="ARBA" id="ARBA00023125"/>
    </source>
</evidence>
<protein>
    <submittedName>
        <fullName evidence="5">GntR family transcriptional regulator</fullName>
    </submittedName>
</protein>
<dbReference type="GO" id="GO:0003677">
    <property type="term" value="F:DNA binding"/>
    <property type="evidence" value="ECO:0007669"/>
    <property type="project" value="UniProtKB-KW"/>
</dbReference>
<dbReference type="InterPro" id="IPR036390">
    <property type="entry name" value="WH_DNA-bd_sf"/>
</dbReference>
<gene>
    <name evidence="5" type="ORF">V5R04_11710</name>
</gene>
<evidence type="ECO:0000313" key="5">
    <source>
        <dbReference type="EMBL" id="XBH20881.1"/>
    </source>
</evidence>
<keyword evidence="2" id="KW-0238">DNA-binding</keyword>
<sequence length="231" mass="26013">MDNPYMASLRRPAPRQELADEVYGTLRTNILDGSIPPGTRIKIEDAAEMLTVSPTPVRESLARLQSEGLVDREPRRGYRTTRLLNATDIADLYELRLVLEPYAASRAAQVADPRTLELLAQELTLGKTLTSSTGNLNPAELSTHDEQFHDLIFQAAGNDLIRQSYQRTHCHLHIFRLSFSDTFDSHTIVEHEAILNALQSGDHRLASKTMKAHLLSSKRRIETYFESHPQG</sequence>
<organism evidence="5">
    <name type="scientific">Jonesiaceae bacterium BS-20</name>
    <dbReference type="NCBI Taxonomy" id="3120821"/>
    <lineage>
        <taxon>Bacteria</taxon>
        <taxon>Bacillati</taxon>
        <taxon>Actinomycetota</taxon>
        <taxon>Actinomycetes</taxon>
        <taxon>Micrococcales</taxon>
        <taxon>Jonesiaceae</taxon>
    </lineage>
</organism>
<dbReference type="GO" id="GO:0003700">
    <property type="term" value="F:DNA-binding transcription factor activity"/>
    <property type="evidence" value="ECO:0007669"/>
    <property type="project" value="InterPro"/>
</dbReference>
<dbReference type="AlphaFoldDB" id="A0AAU7DVV9"/>
<evidence type="ECO:0000256" key="1">
    <source>
        <dbReference type="ARBA" id="ARBA00023015"/>
    </source>
</evidence>
<keyword evidence="3" id="KW-0804">Transcription</keyword>
<dbReference type="Pfam" id="PF07729">
    <property type="entry name" value="FCD"/>
    <property type="match status" value="1"/>
</dbReference>
<dbReference type="SMART" id="SM00895">
    <property type="entry name" value="FCD"/>
    <property type="match status" value="1"/>
</dbReference>